<dbReference type="InterPro" id="IPR000836">
    <property type="entry name" value="PRTase_dom"/>
</dbReference>
<evidence type="ECO:0000313" key="1">
    <source>
        <dbReference type="EMBL" id="MFC5591610.1"/>
    </source>
</evidence>
<gene>
    <name evidence="1" type="ORF">ACFPRA_22245</name>
</gene>
<dbReference type="Proteomes" id="UP001596109">
    <property type="component" value="Unassembled WGS sequence"/>
</dbReference>
<reference evidence="2" key="1">
    <citation type="journal article" date="2019" name="Int. J. Syst. Evol. Microbiol.">
        <title>The Global Catalogue of Microorganisms (GCM) 10K type strain sequencing project: providing services to taxonomists for standard genome sequencing and annotation.</title>
        <authorList>
            <consortium name="The Broad Institute Genomics Platform"/>
            <consortium name="The Broad Institute Genome Sequencing Center for Infectious Disease"/>
            <person name="Wu L."/>
            <person name="Ma J."/>
        </authorList>
    </citation>
    <scope>NUCLEOTIDE SEQUENCE [LARGE SCALE GENOMIC DNA]</scope>
    <source>
        <strain evidence="2">CGMCC 4.1434</strain>
    </source>
</reference>
<sequence>MSFYIVLSRSVFFDEKDEIRKETLELIEQVKDSDVYVGLMSRSLGTYRDLVKYKLGEDHGVKFTNRNAWYKDTGFNRKKIIFVGSVKQDMWIAANNKALLINPLWLDEVDKEIDEYGFALESPSQLLECIKILTLETELFVSRKITSTTKLIAISNANKYYKKTDKGQEMIYKYTGILKYNKDKHLYALYLHYLSFVIGEEEFKDIDYWMTFPSSSGKNENAIYTIAKNTRYLFKNRHKEEILIRSSPARKSTSIGAADRIAEGASRHFNTINLNPKYQGKLAGKKIVILDDFVTHGASFETARNLLEAEGVAEITFIAIGTFKQPYQYEEYDFTGNLYQSGYSYDCKNDSFVNFNFNDKALSVTEKIYDILNNR</sequence>
<dbReference type="GO" id="GO:0016757">
    <property type="term" value="F:glycosyltransferase activity"/>
    <property type="evidence" value="ECO:0007669"/>
    <property type="project" value="UniProtKB-KW"/>
</dbReference>
<organism evidence="1 2">
    <name type="scientific">Sporosarcina soli</name>
    <dbReference type="NCBI Taxonomy" id="334736"/>
    <lineage>
        <taxon>Bacteria</taxon>
        <taxon>Bacillati</taxon>
        <taxon>Bacillota</taxon>
        <taxon>Bacilli</taxon>
        <taxon>Bacillales</taxon>
        <taxon>Caryophanaceae</taxon>
        <taxon>Sporosarcina</taxon>
    </lineage>
</organism>
<dbReference type="EMBL" id="JBHSNO010000016">
    <property type="protein sequence ID" value="MFC5591610.1"/>
    <property type="molecule type" value="Genomic_DNA"/>
</dbReference>
<dbReference type="CDD" id="cd06223">
    <property type="entry name" value="PRTases_typeI"/>
    <property type="match status" value="1"/>
</dbReference>
<accession>A0ABW0TQ29</accession>
<keyword evidence="2" id="KW-1185">Reference proteome</keyword>
<evidence type="ECO:0000313" key="2">
    <source>
        <dbReference type="Proteomes" id="UP001596109"/>
    </source>
</evidence>
<dbReference type="Gene3D" id="3.40.50.2020">
    <property type="match status" value="1"/>
</dbReference>
<dbReference type="SUPFAM" id="SSF53271">
    <property type="entry name" value="PRTase-like"/>
    <property type="match status" value="1"/>
</dbReference>
<keyword evidence="1" id="KW-0808">Transferase</keyword>
<dbReference type="InterPro" id="IPR029057">
    <property type="entry name" value="PRTase-like"/>
</dbReference>
<comment type="caution">
    <text evidence="1">The sequence shown here is derived from an EMBL/GenBank/DDBJ whole genome shotgun (WGS) entry which is preliminary data.</text>
</comment>
<dbReference type="RefSeq" id="WP_381439610.1">
    <property type="nucleotide sequence ID" value="NZ_JBHSNO010000016.1"/>
</dbReference>
<name>A0ABW0TQ29_9BACL</name>
<proteinExistence type="predicted"/>
<keyword evidence="1" id="KW-0328">Glycosyltransferase</keyword>
<protein>
    <submittedName>
        <fullName evidence="1">Phosphoribosyltransferase</fullName>
    </submittedName>
</protein>